<dbReference type="Proteomes" id="UP000092462">
    <property type="component" value="Unassembled WGS sequence"/>
</dbReference>
<sequence>MSDNDMDFTADDRRQQYSISESPRHTTSHKHSPTVQSLKTAATVATAAASPSADAVTLSAVTTRMCTCGAKESEKGDTNMSQETVKPQTSMNDVTSLANQLNEITQRIDGLEVTLRKDIRTILDILHQQQQIQMQIQLQQQQAAAKQAMTTSYQPSESDFSFDMCTAADKAPGPAQSPRSNVQRSISQPECTNEKNNWTVFAPIAKLESLDEIDQVSVFNAKCYSTEI</sequence>
<reference evidence="2" key="1">
    <citation type="submission" date="2022-08" db="UniProtKB">
        <authorList>
            <consortium name="EnsemblMetazoa"/>
        </authorList>
    </citation>
    <scope>IDENTIFICATION</scope>
    <source>
        <strain evidence="2">Israel</strain>
    </source>
</reference>
<feature type="compositionally biased region" description="Polar residues" evidence="1">
    <location>
        <begin position="78"/>
        <end position="91"/>
    </location>
</feature>
<dbReference type="VEuPathDB" id="VectorBase:PPAI008752"/>
<feature type="compositionally biased region" description="Polar residues" evidence="1">
    <location>
        <begin position="177"/>
        <end position="190"/>
    </location>
</feature>
<protein>
    <submittedName>
        <fullName evidence="2">Uncharacterized protein</fullName>
    </submittedName>
</protein>
<dbReference type="EMBL" id="AJVK01035501">
    <property type="status" value="NOT_ANNOTATED_CDS"/>
    <property type="molecule type" value="Genomic_DNA"/>
</dbReference>
<evidence type="ECO:0000313" key="3">
    <source>
        <dbReference type="Proteomes" id="UP000092462"/>
    </source>
</evidence>
<proteinExistence type="predicted"/>
<dbReference type="AlphaFoldDB" id="A0A1B0GQ31"/>
<feature type="region of interest" description="Disordered" evidence="1">
    <location>
        <begin position="169"/>
        <end position="190"/>
    </location>
</feature>
<dbReference type="EnsemblMetazoa" id="PPAI008752-RA">
    <property type="protein sequence ID" value="PPAI008752-PA"/>
    <property type="gene ID" value="PPAI008752"/>
</dbReference>
<dbReference type="VEuPathDB" id="VectorBase:PPAPM1_004220"/>
<feature type="region of interest" description="Disordered" evidence="1">
    <location>
        <begin position="1"/>
        <end position="36"/>
    </location>
</feature>
<evidence type="ECO:0000256" key="1">
    <source>
        <dbReference type="SAM" id="MobiDB-lite"/>
    </source>
</evidence>
<keyword evidence="3" id="KW-1185">Reference proteome</keyword>
<feature type="region of interest" description="Disordered" evidence="1">
    <location>
        <begin position="71"/>
        <end position="91"/>
    </location>
</feature>
<accession>A0A1B0GQ31</accession>
<name>A0A1B0GQ31_PHLPP</name>
<dbReference type="EMBL" id="AJVK01035502">
    <property type="status" value="NOT_ANNOTATED_CDS"/>
    <property type="molecule type" value="Genomic_DNA"/>
</dbReference>
<evidence type="ECO:0000313" key="2">
    <source>
        <dbReference type="EnsemblMetazoa" id="PPAI008752-PA"/>
    </source>
</evidence>
<organism evidence="2 3">
    <name type="scientific">Phlebotomus papatasi</name>
    <name type="common">Sandfly</name>
    <dbReference type="NCBI Taxonomy" id="29031"/>
    <lineage>
        <taxon>Eukaryota</taxon>
        <taxon>Metazoa</taxon>
        <taxon>Ecdysozoa</taxon>
        <taxon>Arthropoda</taxon>
        <taxon>Hexapoda</taxon>
        <taxon>Insecta</taxon>
        <taxon>Pterygota</taxon>
        <taxon>Neoptera</taxon>
        <taxon>Endopterygota</taxon>
        <taxon>Diptera</taxon>
        <taxon>Nematocera</taxon>
        <taxon>Psychodoidea</taxon>
        <taxon>Psychodidae</taxon>
        <taxon>Phlebotomus</taxon>
        <taxon>Phlebotomus</taxon>
    </lineage>
</organism>